<reference evidence="2" key="2">
    <citation type="submission" date="2016-03" db="EMBL/GenBank/DDBJ databases">
        <title>Streptococcus antelopensis sp. nov., isolated from the feces of the Tibetan antelope (Pantholops hodgsonii) in Hoh Xil National Nature Reserve, Qinghai, China.</title>
        <authorList>
            <person name="Bai X."/>
        </authorList>
    </citation>
    <scope>NUCLEOTIDE SEQUENCE [LARGE SCALE GENOMIC DNA]</scope>
    <source>
        <strain evidence="2">TA 26</strain>
    </source>
</reference>
<dbReference type="Gene3D" id="3.30.1330.30">
    <property type="match status" value="1"/>
</dbReference>
<dbReference type="RefSeq" id="WP_067061134.1">
    <property type="nucleotide sequence ID" value="NZ_CP014699.1"/>
</dbReference>
<evidence type="ECO:0000313" key="1">
    <source>
        <dbReference type="EMBL" id="AND79096.1"/>
    </source>
</evidence>
<sequence>MDELEQKILQSAQGEQRLKPDEQRNYLGTFAERVVLSILLEDAGKQPILSHFDNIMSDMVDRYGLVAVKISDKLTVAVQMAYMKKAQAAGLTATIINEEGSQSPFGLIMHTDKAENASHTDIKELYPQFFKERTQAEKTGKKSFWQRLFRKEN</sequence>
<accession>A0A172Q6K6</accession>
<dbReference type="STRING" id="1811193.A0O21_03180"/>
<protein>
    <submittedName>
        <fullName evidence="1">Glycogen synthase</fullName>
    </submittedName>
</protein>
<organism evidence="1 2">
    <name type="scientific">Streptococcus pantholopis</name>
    <dbReference type="NCBI Taxonomy" id="1811193"/>
    <lineage>
        <taxon>Bacteria</taxon>
        <taxon>Bacillati</taxon>
        <taxon>Bacillota</taxon>
        <taxon>Bacilli</taxon>
        <taxon>Lactobacillales</taxon>
        <taxon>Streptococcaceae</taxon>
        <taxon>Streptococcus</taxon>
    </lineage>
</organism>
<dbReference type="InterPro" id="IPR029064">
    <property type="entry name" value="Ribosomal_eL30-like_sf"/>
</dbReference>
<evidence type="ECO:0000313" key="2">
    <source>
        <dbReference type="Proteomes" id="UP000077317"/>
    </source>
</evidence>
<keyword evidence="2" id="KW-1185">Reference proteome</keyword>
<dbReference type="SUPFAM" id="SSF160515">
    <property type="entry name" value="YueI-like"/>
    <property type="match status" value="1"/>
</dbReference>
<dbReference type="OrthoDB" id="95278at2"/>
<proteinExistence type="predicted"/>
<dbReference type="Proteomes" id="UP000077317">
    <property type="component" value="Chromosome"/>
</dbReference>
<dbReference type="EMBL" id="CP014699">
    <property type="protein sequence ID" value="AND79096.1"/>
    <property type="molecule type" value="Genomic_DNA"/>
</dbReference>
<reference evidence="1 2" key="1">
    <citation type="journal article" date="2016" name="Int. J. Syst. Evol. Microbiol.">
        <title>Streptococcuspantholopis sp. nov., isolated from faeces of the Tibetan antelope (Pantholops hodgsonii).</title>
        <authorList>
            <person name="Bai X."/>
            <person name="Xiong Y."/>
            <person name="Lu S."/>
            <person name="Jin D."/>
            <person name="Lai X."/>
            <person name="Yang J."/>
            <person name="Niu L."/>
            <person name="Hu S."/>
            <person name="Meng X."/>
            <person name="Pu J."/>
            <person name="Ye C."/>
            <person name="Xu J."/>
        </authorList>
    </citation>
    <scope>NUCLEOTIDE SEQUENCE [LARGE SCALE GENOMIC DNA]</scope>
    <source>
        <strain evidence="1 2">TA 26</strain>
    </source>
</reference>
<dbReference type="AlphaFoldDB" id="A0A172Q6K6"/>
<gene>
    <name evidence="1" type="ORF">A0O21_03180</name>
</gene>
<dbReference type="PIRSF" id="PIRSF034303">
    <property type="entry name" value="DUF1694"/>
    <property type="match status" value="1"/>
</dbReference>
<name>A0A172Q6K6_9STRE</name>
<dbReference type="Pfam" id="PF07997">
    <property type="entry name" value="DUF1694"/>
    <property type="match status" value="1"/>
</dbReference>
<dbReference type="InterPro" id="IPR012543">
    <property type="entry name" value="DUF1694"/>
</dbReference>
<dbReference type="KEGG" id="spat:A0O21_03180"/>